<organism evidence="1 2">
    <name type="scientific">Smallanthus sonchifolius</name>
    <dbReference type="NCBI Taxonomy" id="185202"/>
    <lineage>
        <taxon>Eukaryota</taxon>
        <taxon>Viridiplantae</taxon>
        <taxon>Streptophyta</taxon>
        <taxon>Embryophyta</taxon>
        <taxon>Tracheophyta</taxon>
        <taxon>Spermatophyta</taxon>
        <taxon>Magnoliopsida</taxon>
        <taxon>eudicotyledons</taxon>
        <taxon>Gunneridae</taxon>
        <taxon>Pentapetalae</taxon>
        <taxon>asterids</taxon>
        <taxon>campanulids</taxon>
        <taxon>Asterales</taxon>
        <taxon>Asteraceae</taxon>
        <taxon>Asteroideae</taxon>
        <taxon>Heliantheae alliance</taxon>
        <taxon>Millerieae</taxon>
        <taxon>Smallanthus</taxon>
    </lineage>
</organism>
<reference evidence="2" key="1">
    <citation type="journal article" date="2022" name="Mol. Ecol. Resour.">
        <title>The genomes of chicory, endive, great burdock and yacon provide insights into Asteraceae palaeo-polyploidization history and plant inulin production.</title>
        <authorList>
            <person name="Fan W."/>
            <person name="Wang S."/>
            <person name="Wang H."/>
            <person name="Wang A."/>
            <person name="Jiang F."/>
            <person name="Liu H."/>
            <person name="Zhao H."/>
            <person name="Xu D."/>
            <person name="Zhang Y."/>
        </authorList>
    </citation>
    <scope>NUCLEOTIDE SEQUENCE [LARGE SCALE GENOMIC DNA]</scope>
    <source>
        <strain evidence="2">cv. Yunnan</strain>
    </source>
</reference>
<keyword evidence="2" id="KW-1185">Reference proteome</keyword>
<proteinExistence type="predicted"/>
<name>A0ACB9E9J5_9ASTR</name>
<protein>
    <submittedName>
        <fullName evidence="1">Uncharacterized protein</fullName>
    </submittedName>
</protein>
<reference evidence="1 2" key="2">
    <citation type="journal article" date="2022" name="Mol. Ecol. Resour.">
        <title>The genomes of chicory, endive, great burdock and yacon provide insights into Asteraceae paleo-polyploidization history and plant inulin production.</title>
        <authorList>
            <person name="Fan W."/>
            <person name="Wang S."/>
            <person name="Wang H."/>
            <person name="Wang A."/>
            <person name="Jiang F."/>
            <person name="Liu H."/>
            <person name="Zhao H."/>
            <person name="Xu D."/>
            <person name="Zhang Y."/>
        </authorList>
    </citation>
    <scope>NUCLEOTIDE SEQUENCE [LARGE SCALE GENOMIC DNA]</scope>
    <source>
        <strain evidence="2">cv. Yunnan</strain>
        <tissue evidence="1">Leaves</tissue>
    </source>
</reference>
<evidence type="ECO:0000313" key="1">
    <source>
        <dbReference type="EMBL" id="KAI3755126.1"/>
    </source>
</evidence>
<accession>A0ACB9E9J5</accession>
<dbReference type="EMBL" id="CM042035">
    <property type="protein sequence ID" value="KAI3755126.1"/>
    <property type="molecule type" value="Genomic_DNA"/>
</dbReference>
<sequence length="123" mass="13388">MGRGLCALDCFRHQAVIANKEQALLSKELALLRLDLPHYMVPFSTSDLVFRKPGVGASYMLYCLESSLNYTKTREILKPDIAALGLNILAACSPAVGKLNFNILSGTSMACPHVTGSTFPHNF</sequence>
<dbReference type="Proteomes" id="UP001056120">
    <property type="component" value="Linkage Group LG18"/>
</dbReference>
<gene>
    <name evidence="1" type="ORF">L1987_54921</name>
</gene>
<evidence type="ECO:0000313" key="2">
    <source>
        <dbReference type="Proteomes" id="UP001056120"/>
    </source>
</evidence>
<comment type="caution">
    <text evidence="1">The sequence shown here is derived from an EMBL/GenBank/DDBJ whole genome shotgun (WGS) entry which is preliminary data.</text>
</comment>